<dbReference type="SUPFAM" id="SSF50729">
    <property type="entry name" value="PH domain-like"/>
    <property type="match status" value="1"/>
</dbReference>
<dbReference type="GO" id="GO:0035556">
    <property type="term" value="P:intracellular signal transduction"/>
    <property type="evidence" value="ECO:0007669"/>
    <property type="project" value="InterPro"/>
</dbReference>
<feature type="compositionally biased region" description="Polar residues" evidence="8">
    <location>
        <begin position="73"/>
        <end position="89"/>
    </location>
</feature>
<dbReference type="GO" id="GO:0009395">
    <property type="term" value="P:phospholipid catabolic process"/>
    <property type="evidence" value="ECO:0007669"/>
    <property type="project" value="TreeGrafter"/>
</dbReference>
<feature type="domain" description="PLD phosphodiesterase" evidence="10">
    <location>
        <begin position="1118"/>
        <end position="1145"/>
    </location>
</feature>
<dbReference type="InterPro" id="IPR036871">
    <property type="entry name" value="PX_dom_sf"/>
</dbReference>
<dbReference type="PANTHER" id="PTHR18896:SF76">
    <property type="entry name" value="PHOSPHOLIPASE"/>
    <property type="match status" value="1"/>
</dbReference>
<dbReference type="SUPFAM" id="SSF56024">
    <property type="entry name" value="Phospholipase D/nuclease"/>
    <property type="match status" value="2"/>
</dbReference>
<feature type="compositionally biased region" description="Basic and acidic residues" evidence="8">
    <location>
        <begin position="136"/>
        <end position="148"/>
    </location>
</feature>
<feature type="region of interest" description="Disordered" evidence="8">
    <location>
        <begin position="1"/>
        <end position="244"/>
    </location>
</feature>
<dbReference type="Gene3D" id="3.30.1520.10">
    <property type="entry name" value="Phox-like domain"/>
    <property type="match status" value="1"/>
</dbReference>
<gene>
    <name evidence="11" type="ORF">QCA50_006960</name>
</gene>
<dbReference type="EMBL" id="JASBNA010000007">
    <property type="protein sequence ID" value="KAK7690303.1"/>
    <property type="molecule type" value="Genomic_DNA"/>
</dbReference>
<dbReference type="PROSITE" id="PS50035">
    <property type="entry name" value="PLD"/>
    <property type="match status" value="2"/>
</dbReference>
<sequence>MLGHDEKAVQPTRGHRRRPTVQTDHMSEISPRTSNASRSQSHPHRTGRKSSSGYGHYAYKPGTPSGPPRSISFHYSMSGANTPSRSNSAAHPDDETPHFLSVPGAGTEEEVADPDNAAWFVPATSPFRSALDYDDPEQRERERELAEKKGKRKQKDSYFPETWNPAKWLTDSPREEPAPFTNEPQQVEDVIEDDRGEGPSSRQSMHVRIAKTPSAPPRLSDRRSRSLPHIKGDSKDSKGGIGAPKWGRLRSLLPHLANQARAQANAPSAVIPHSVNITDELIAGGLSTLMLRLWFERDEKDHRRVPVLFHRLKIRVSDSLHPMHGHKAVFRIECEYANGAARWVIYRQLREFLSLHTHYAISNAYNRNVETLPDFPKTSLPYFKWLKERDSEVGRADFARLQREALENYLIGLIRAVMFHPAANRLSSFLEISALSIALAQSGGAQYKAGFLRIKSSSGKGGYGRKNANWGDKQKQRWCAVRESYLVILEEMGELTVYDVFLFDQDFKIERPTRYYRQGLNLLTGQEDPDHHGIHSQASEKPMLDNHSHVGSTLGSIRSRVSNFFSFSHHHKHHHNSPNGHLQPNGEASTSGQPSQRRRRSDSESSGSSGSESDSEHERPLTPMLDPSTNTNPLEDHTGRQHDDNFPGHGKTKRTGDVSKHVFYIENSQMRLKLFAKNERQMLQWIAALEKVARESHYTGKNRFDSFSPIRLNVAAQWLVDGRDYFWNLSRAILLARESIYIHDWWLSPELKLRRPGMDKYRLDHLLEKKAKEGVKIYIILYQEVSNRTTPTDSNYAKQRLTSLHPNVMVQRSPSHFQTGTFYWAHHEKLCVIDQAIAFMGGLDACFGRWDTPQHVLVDDPDIADVSEAIWPGKDYSNPRVMDFHALNKPEDDMYDRGKTPRMPWHDVSMQMVGQPARDLARHFVQRWNHLLRIKNHTRQMPFLLPPPEFRPGELSALGLTGTCELQICRSAGAWSMGTPERTEYSIQNAYLKAIQLSDHFVYIENQFFITSTVVNETKIENRIGDAIVHRIIKAHHDGTPWKCCIVIPLLPGFTFPVDHSDASAIRIILECQNRTISRGPNSIFARLRKEGIDPDDYISIFSLRNWGKLRDGVLTTEQVYIHGKVCIVDDRLAIIGSANINERSQRGDRDSEIAAIIRDTDMIDCTMAGKPYKVGRFAHTLRVRLMREHLGIDVDAMYEDDLMSFEPTKGEHEVPEWDPDTEQEYGKESGVTHVGKSKKRTATKDLVHDAVDGVEQVVRGTGEAEAKDVAKLLRKTGLETSTDATAGDASLQEERKTFTKTGEKVTGFTSSVVPTLEEKTIAEHQNNEKLEAETSQNSEQNQQPSESEQVTDGEVPNSDVHPDEPGESARVDGELYGTPANGDTKTDSQPPKSQASDGDEEDQKGPAARSTIRRHLTAKLGSKSSARPWVLPTPTPHVDPQGFEDPICDGFWKETWVASAVHNTEIYRKVFHAIPDDLVTTWKQYKEFIVHHERLNKPVRDQPTPEPVARMPSESGDAAAPGPSSEKLETPTDEATTKSKDYVEELASSSTTNIQQPAGGQDGRPRRPTRGQEPFSQAERDEMEKLLEELRGHLVLYPTRFLEGEDGGNNFLFNADRILPLPIYD</sequence>
<dbReference type="CDD" id="cd09138">
    <property type="entry name" value="PLDc_vPLD1_2_yPLD_like_1"/>
    <property type="match status" value="1"/>
</dbReference>
<dbReference type="GO" id="GO:0004630">
    <property type="term" value="F:phospholipase D activity"/>
    <property type="evidence" value="ECO:0007669"/>
    <property type="project" value="UniProtKB-UniRule"/>
</dbReference>
<dbReference type="InterPro" id="IPR001736">
    <property type="entry name" value="PLipase_D/transphosphatidylase"/>
</dbReference>
<dbReference type="Pfam" id="PF13091">
    <property type="entry name" value="PLDc_2"/>
    <property type="match status" value="1"/>
</dbReference>
<feature type="compositionally biased region" description="Polar residues" evidence="8">
    <location>
        <begin position="20"/>
        <end position="40"/>
    </location>
</feature>
<dbReference type="SMART" id="SM00312">
    <property type="entry name" value="PX"/>
    <property type="match status" value="1"/>
</dbReference>
<feature type="compositionally biased region" description="Polar residues" evidence="8">
    <location>
        <begin position="1382"/>
        <end position="1397"/>
    </location>
</feature>
<protein>
    <recommendedName>
        <fullName evidence="7">Phospholipase</fullName>
        <ecNumber evidence="7">3.1.4.4</ecNumber>
    </recommendedName>
</protein>
<dbReference type="PANTHER" id="PTHR18896">
    <property type="entry name" value="PHOSPHOLIPASE D"/>
    <property type="match status" value="1"/>
</dbReference>
<evidence type="ECO:0000256" key="8">
    <source>
        <dbReference type="SAM" id="MobiDB-lite"/>
    </source>
</evidence>
<dbReference type="Proteomes" id="UP001385951">
    <property type="component" value="Unassembled WGS sequence"/>
</dbReference>
<evidence type="ECO:0000256" key="1">
    <source>
        <dbReference type="ARBA" id="ARBA00000798"/>
    </source>
</evidence>
<dbReference type="EC" id="3.1.4.4" evidence="7"/>
<keyword evidence="12" id="KW-1185">Reference proteome</keyword>
<dbReference type="InterPro" id="IPR001683">
    <property type="entry name" value="PX_dom"/>
</dbReference>
<keyword evidence="3" id="KW-0677">Repeat</keyword>
<comment type="catalytic activity">
    <reaction evidence="1 7">
        <text>a 1,2-diacyl-sn-glycero-3-phosphocholine + H2O = a 1,2-diacyl-sn-glycero-3-phosphate + choline + H(+)</text>
        <dbReference type="Rhea" id="RHEA:14445"/>
        <dbReference type="ChEBI" id="CHEBI:15354"/>
        <dbReference type="ChEBI" id="CHEBI:15377"/>
        <dbReference type="ChEBI" id="CHEBI:15378"/>
        <dbReference type="ChEBI" id="CHEBI:57643"/>
        <dbReference type="ChEBI" id="CHEBI:58608"/>
        <dbReference type="EC" id="3.1.4.4"/>
    </reaction>
</comment>
<keyword evidence="6" id="KW-0443">Lipid metabolism</keyword>
<evidence type="ECO:0000256" key="3">
    <source>
        <dbReference type="ARBA" id="ARBA00022737"/>
    </source>
</evidence>
<feature type="compositionally biased region" description="Polar residues" evidence="8">
    <location>
        <begin position="1548"/>
        <end position="1559"/>
    </location>
</feature>
<dbReference type="SMART" id="SM00155">
    <property type="entry name" value="PLDc"/>
    <property type="match status" value="2"/>
</dbReference>
<dbReference type="SUPFAM" id="SSF64268">
    <property type="entry name" value="PX domain"/>
    <property type="match status" value="1"/>
</dbReference>
<dbReference type="FunFam" id="3.30.870.10:FF:000011">
    <property type="entry name" value="Phospholipase"/>
    <property type="match status" value="1"/>
</dbReference>
<feature type="compositionally biased region" description="Basic and acidic residues" evidence="8">
    <location>
        <begin position="634"/>
        <end position="646"/>
    </location>
</feature>
<feature type="region of interest" description="Disordered" evidence="8">
    <location>
        <begin position="569"/>
        <end position="654"/>
    </location>
</feature>
<keyword evidence="4 7" id="KW-0378">Hydrolase</keyword>
<feature type="domain" description="PLD phosphodiesterase" evidence="10">
    <location>
        <begin position="822"/>
        <end position="849"/>
    </location>
</feature>
<dbReference type="SMART" id="SM00233">
    <property type="entry name" value="PH"/>
    <property type="match status" value="1"/>
</dbReference>
<evidence type="ECO:0000256" key="2">
    <source>
        <dbReference type="ARBA" id="ARBA00008664"/>
    </source>
</evidence>
<evidence type="ECO:0000313" key="12">
    <source>
        <dbReference type="Proteomes" id="UP001385951"/>
    </source>
</evidence>
<feature type="compositionally biased region" description="Basic and acidic residues" evidence="8">
    <location>
        <begin position="219"/>
        <end position="238"/>
    </location>
</feature>
<dbReference type="InterPro" id="IPR015679">
    <property type="entry name" value="PLipase_D_fam"/>
</dbReference>
<feature type="region of interest" description="Disordered" evidence="8">
    <location>
        <begin position="1330"/>
        <end position="1412"/>
    </location>
</feature>
<accession>A0AAW0GJ93</accession>
<dbReference type="InterPro" id="IPR025202">
    <property type="entry name" value="PLD-like_dom"/>
</dbReference>
<feature type="region of interest" description="Disordered" evidence="8">
    <location>
        <begin position="1210"/>
        <end position="1240"/>
    </location>
</feature>
<dbReference type="GO" id="GO:0006654">
    <property type="term" value="P:phosphatidic acid biosynthetic process"/>
    <property type="evidence" value="ECO:0007669"/>
    <property type="project" value="InterPro"/>
</dbReference>
<dbReference type="PIRSF" id="PIRSF009376">
    <property type="entry name" value="Phospholipase_D_euk"/>
    <property type="match status" value="1"/>
</dbReference>
<evidence type="ECO:0000259" key="9">
    <source>
        <dbReference type="PROSITE" id="PS50003"/>
    </source>
</evidence>
<feature type="domain" description="PH" evidence="9">
    <location>
        <begin position="445"/>
        <end position="694"/>
    </location>
</feature>
<dbReference type="GO" id="GO:0035091">
    <property type="term" value="F:phosphatidylinositol binding"/>
    <property type="evidence" value="ECO:0007669"/>
    <property type="project" value="InterPro"/>
</dbReference>
<proteinExistence type="inferred from homology"/>
<comment type="caution">
    <text evidence="11">The sequence shown here is derived from an EMBL/GenBank/DDBJ whole genome shotgun (WGS) entry which is preliminary data.</text>
</comment>
<organism evidence="11 12">
    <name type="scientific">Cerrena zonata</name>
    <dbReference type="NCBI Taxonomy" id="2478898"/>
    <lineage>
        <taxon>Eukaryota</taxon>
        <taxon>Fungi</taxon>
        <taxon>Dikarya</taxon>
        <taxon>Basidiomycota</taxon>
        <taxon>Agaricomycotina</taxon>
        <taxon>Agaricomycetes</taxon>
        <taxon>Polyporales</taxon>
        <taxon>Cerrenaceae</taxon>
        <taxon>Cerrena</taxon>
    </lineage>
</organism>
<evidence type="ECO:0000256" key="6">
    <source>
        <dbReference type="ARBA" id="ARBA00023098"/>
    </source>
</evidence>
<feature type="compositionally biased region" description="Basic and acidic residues" evidence="8">
    <location>
        <begin position="1527"/>
        <end position="1544"/>
    </location>
</feature>
<keyword evidence="5 7" id="KW-0442">Lipid degradation</keyword>
<evidence type="ECO:0000313" key="11">
    <source>
        <dbReference type="EMBL" id="KAK7690303.1"/>
    </source>
</evidence>
<dbReference type="InterPro" id="IPR001849">
    <property type="entry name" value="PH_domain"/>
</dbReference>
<feature type="compositionally biased region" description="Basic and acidic residues" evidence="8">
    <location>
        <begin position="1361"/>
        <end position="1374"/>
    </location>
</feature>
<evidence type="ECO:0000256" key="4">
    <source>
        <dbReference type="ARBA" id="ARBA00022801"/>
    </source>
</evidence>
<dbReference type="CDD" id="cd09141">
    <property type="entry name" value="PLDc_vPLD1_2_yPLD_like_2"/>
    <property type="match status" value="1"/>
</dbReference>
<dbReference type="CDD" id="cd06093">
    <property type="entry name" value="PX_domain"/>
    <property type="match status" value="1"/>
</dbReference>
<feature type="region of interest" description="Disordered" evidence="8">
    <location>
        <begin position="1497"/>
        <end position="1581"/>
    </location>
</feature>
<evidence type="ECO:0000259" key="10">
    <source>
        <dbReference type="PROSITE" id="PS50035"/>
    </source>
</evidence>
<dbReference type="PROSITE" id="PS50003">
    <property type="entry name" value="PH_DOMAIN"/>
    <property type="match status" value="1"/>
</dbReference>
<name>A0AAW0GJ93_9APHY</name>
<evidence type="ECO:0000256" key="7">
    <source>
        <dbReference type="PIRNR" id="PIRNR009376"/>
    </source>
</evidence>
<dbReference type="InterPro" id="IPR016555">
    <property type="entry name" value="PLipase_D_euk"/>
</dbReference>
<comment type="similarity">
    <text evidence="2 7">Belongs to the phospholipase D family.</text>
</comment>
<feature type="region of interest" description="Disordered" evidence="8">
    <location>
        <begin position="1419"/>
        <end position="1438"/>
    </location>
</feature>
<feature type="compositionally biased region" description="Low complexity" evidence="8">
    <location>
        <begin position="1334"/>
        <end position="1349"/>
    </location>
</feature>
<reference evidence="11 12" key="1">
    <citation type="submission" date="2022-09" db="EMBL/GenBank/DDBJ databases">
        <authorList>
            <person name="Palmer J.M."/>
        </authorList>
    </citation>
    <scope>NUCLEOTIDE SEQUENCE [LARGE SCALE GENOMIC DNA]</scope>
    <source>
        <strain evidence="11 12">DSM 7382</strain>
    </source>
</reference>
<feature type="region of interest" description="Disordered" evidence="8">
    <location>
        <begin position="525"/>
        <end position="553"/>
    </location>
</feature>
<dbReference type="Gene3D" id="3.30.870.10">
    <property type="entry name" value="Endonuclease Chain A"/>
    <property type="match status" value="2"/>
</dbReference>
<evidence type="ECO:0000256" key="5">
    <source>
        <dbReference type="ARBA" id="ARBA00022963"/>
    </source>
</evidence>